<feature type="domain" description="Pyrrolo-quinoline quinone repeat" evidence="1">
    <location>
        <begin position="116"/>
        <end position="366"/>
    </location>
</feature>
<dbReference type="InterPro" id="IPR002372">
    <property type="entry name" value="PQQ_rpt_dom"/>
</dbReference>
<dbReference type="RefSeq" id="WP_289162028.1">
    <property type="nucleotide sequence ID" value="NZ_JASZZN010000002.1"/>
</dbReference>
<sequence>MKFDRFFATHPRKPGIAKISATGLLISAAISVTQPTTLSADEWPGWMGAQRDGVYRESGIVDSIPDDGLPIKWRHPIAAGYAGPAVANGKVFVPDYVTSAGESFNNPGQRAKLKGKERLLALDENSGDVLWEYAYNRPYEISYPSGPRATPTVDGDRVYFLGAEGDLSCLDIDDGSVVWKREFTKDFGADVPIWGFSAHPLVHDDLLFTMVGGHGQGIVAFDKKTGNVRWKALDVPAGYCAPIKIEAGGTTQLIVFHPEGLTSLEPSTGKKFWDIPVSPSYEMSVAVPVIDGNKMFVSSIHTEAVLIELGTDSPTAKELWRGGAKNAVHCSNAPGIFEDGVIYGTDCNQGDLVAVDAKNGDRLWTTFEATKPGERRFIKHGTAFLTQLDDSDRYLVMSENGDLIVASLTAKEYKEHGRMHVLEPTGEAFGRPVVWSHPAYANQTAYVRNDKEIVAVDLSAK</sequence>
<dbReference type="PANTHER" id="PTHR34512">
    <property type="entry name" value="CELL SURFACE PROTEIN"/>
    <property type="match status" value="1"/>
</dbReference>
<dbReference type="Proteomes" id="UP001239462">
    <property type="component" value="Unassembled WGS sequence"/>
</dbReference>
<dbReference type="InterPro" id="IPR015943">
    <property type="entry name" value="WD40/YVTN_repeat-like_dom_sf"/>
</dbReference>
<evidence type="ECO:0000313" key="3">
    <source>
        <dbReference type="Proteomes" id="UP001239462"/>
    </source>
</evidence>
<proteinExistence type="predicted"/>
<dbReference type="EMBL" id="JASZZN010000002">
    <property type="protein sequence ID" value="MDM4014242.1"/>
    <property type="molecule type" value="Genomic_DNA"/>
</dbReference>
<dbReference type="Pfam" id="PF13360">
    <property type="entry name" value="PQQ_2"/>
    <property type="match status" value="1"/>
</dbReference>
<reference evidence="2 3" key="1">
    <citation type="submission" date="2023-06" db="EMBL/GenBank/DDBJ databases">
        <title>Roseiconus lacunae JC819 isolated from Gulf of Mannar region, Tamil Nadu.</title>
        <authorList>
            <person name="Pk S."/>
            <person name="Ch S."/>
            <person name="Ch V.R."/>
        </authorList>
    </citation>
    <scope>NUCLEOTIDE SEQUENCE [LARGE SCALE GENOMIC DNA]</scope>
    <source>
        <strain evidence="2 3">JC819</strain>
    </source>
</reference>
<organism evidence="2 3">
    <name type="scientific">Roseiconus lacunae</name>
    <dbReference type="NCBI Taxonomy" id="2605694"/>
    <lineage>
        <taxon>Bacteria</taxon>
        <taxon>Pseudomonadati</taxon>
        <taxon>Planctomycetota</taxon>
        <taxon>Planctomycetia</taxon>
        <taxon>Pirellulales</taxon>
        <taxon>Pirellulaceae</taxon>
        <taxon>Roseiconus</taxon>
    </lineage>
</organism>
<gene>
    <name evidence="2" type="ORF">QTN89_02290</name>
</gene>
<accession>A0ABT7PCM0</accession>
<comment type="caution">
    <text evidence="2">The sequence shown here is derived from an EMBL/GenBank/DDBJ whole genome shotgun (WGS) entry which is preliminary data.</text>
</comment>
<evidence type="ECO:0000259" key="1">
    <source>
        <dbReference type="Pfam" id="PF13360"/>
    </source>
</evidence>
<dbReference type="Gene3D" id="2.130.10.10">
    <property type="entry name" value="YVTN repeat-like/Quinoprotein amine dehydrogenase"/>
    <property type="match status" value="1"/>
</dbReference>
<name>A0ABT7PCM0_9BACT</name>
<dbReference type="SMART" id="SM00564">
    <property type="entry name" value="PQQ"/>
    <property type="match status" value="4"/>
</dbReference>
<dbReference type="InterPro" id="IPR018391">
    <property type="entry name" value="PQQ_b-propeller_rpt"/>
</dbReference>
<keyword evidence="3" id="KW-1185">Reference proteome</keyword>
<evidence type="ECO:0000313" key="2">
    <source>
        <dbReference type="EMBL" id="MDM4014242.1"/>
    </source>
</evidence>
<dbReference type="SUPFAM" id="SSF50998">
    <property type="entry name" value="Quinoprotein alcohol dehydrogenase-like"/>
    <property type="match status" value="1"/>
</dbReference>
<dbReference type="InterPro" id="IPR011047">
    <property type="entry name" value="Quinoprotein_ADH-like_sf"/>
</dbReference>
<protein>
    <submittedName>
        <fullName evidence="2">PQQ-like beta-propeller repeat protein</fullName>
    </submittedName>
</protein>
<dbReference type="PANTHER" id="PTHR34512:SF30">
    <property type="entry name" value="OUTER MEMBRANE PROTEIN ASSEMBLY FACTOR BAMB"/>
    <property type="match status" value="1"/>
</dbReference>